<organism evidence="1 2">
    <name type="scientific">Embleya hyalina</name>
    <dbReference type="NCBI Taxonomy" id="516124"/>
    <lineage>
        <taxon>Bacteria</taxon>
        <taxon>Bacillati</taxon>
        <taxon>Actinomycetota</taxon>
        <taxon>Actinomycetes</taxon>
        <taxon>Kitasatosporales</taxon>
        <taxon>Streptomycetaceae</taxon>
        <taxon>Embleya</taxon>
    </lineage>
</organism>
<evidence type="ECO:0000313" key="1">
    <source>
        <dbReference type="EMBL" id="GCD98004.1"/>
    </source>
</evidence>
<accession>A0A401YTS6</accession>
<name>A0A401YTS6_9ACTN</name>
<gene>
    <name evidence="1" type="ORF">EHYA_05704</name>
</gene>
<dbReference type="EMBL" id="BIFH01000026">
    <property type="protein sequence ID" value="GCD98004.1"/>
    <property type="molecule type" value="Genomic_DNA"/>
</dbReference>
<dbReference type="RefSeq" id="WP_126639940.1">
    <property type="nucleotide sequence ID" value="NZ_BIFH01000026.1"/>
</dbReference>
<proteinExistence type="predicted"/>
<dbReference type="Proteomes" id="UP000286931">
    <property type="component" value="Unassembled WGS sequence"/>
</dbReference>
<reference evidence="1 2" key="1">
    <citation type="submission" date="2018-12" db="EMBL/GenBank/DDBJ databases">
        <title>Draft genome sequence of Embleya hyalina NBRC 13850T.</title>
        <authorList>
            <person name="Komaki H."/>
            <person name="Hosoyama A."/>
            <person name="Kimura A."/>
            <person name="Ichikawa N."/>
            <person name="Tamura T."/>
        </authorList>
    </citation>
    <scope>NUCLEOTIDE SEQUENCE [LARGE SCALE GENOMIC DNA]</scope>
    <source>
        <strain evidence="1 2">NBRC 13850</strain>
    </source>
</reference>
<protein>
    <submittedName>
        <fullName evidence="1">Uncharacterized protein</fullName>
    </submittedName>
</protein>
<dbReference type="AlphaFoldDB" id="A0A401YTS6"/>
<dbReference type="OrthoDB" id="4350849at2"/>
<evidence type="ECO:0000313" key="2">
    <source>
        <dbReference type="Proteomes" id="UP000286931"/>
    </source>
</evidence>
<keyword evidence="2" id="KW-1185">Reference proteome</keyword>
<comment type="caution">
    <text evidence="1">The sequence shown here is derived from an EMBL/GenBank/DDBJ whole genome shotgun (WGS) entry which is preliminary data.</text>
</comment>
<sequence>MSRYYVQYSDEAEDGLKPLSAGRIRAFKSTVESTIGNDPYGHGSTQVGSDRDRRDATITGVVIRYDVSGSVLVVSVTRAIAW</sequence>